<feature type="region of interest" description="Disordered" evidence="1">
    <location>
        <begin position="1"/>
        <end position="105"/>
    </location>
</feature>
<feature type="compositionally biased region" description="Basic residues" evidence="1">
    <location>
        <begin position="16"/>
        <end position="25"/>
    </location>
</feature>
<evidence type="ECO:0000313" key="3">
    <source>
        <dbReference type="Proteomes" id="UP000248889"/>
    </source>
</evidence>
<dbReference type="Gene3D" id="3.40.50.300">
    <property type="entry name" value="P-loop containing nucleotide triphosphate hydrolases"/>
    <property type="match status" value="1"/>
</dbReference>
<dbReference type="Pfam" id="PF13469">
    <property type="entry name" value="Sulfotransfer_3"/>
    <property type="match status" value="1"/>
</dbReference>
<dbReference type="EMBL" id="QKYN01000030">
    <property type="protein sequence ID" value="RAG86226.1"/>
    <property type="molecule type" value="Genomic_DNA"/>
</dbReference>
<protein>
    <recommendedName>
        <fullName evidence="4">Sulfotransferase family protein</fullName>
    </recommendedName>
</protein>
<name>A0A2X0J7J5_9ACTN</name>
<gene>
    <name evidence="2" type="ORF">DN069_07675</name>
</gene>
<dbReference type="OrthoDB" id="9800698at2"/>
<evidence type="ECO:0008006" key="4">
    <source>
        <dbReference type="Google" id="ProtNLM"/>
    </source>
</evidence>
<organism evidence="2 3">
    <name type="scientific">Streptacidiphilus pinicola</name>
    <dbReference type="NCBI Taxonomy" id="2219663"/>
    <lineage>
        <taxon>Bacteria</taxon>
        <taxon>Bacillati</taxon>
        <taxon>Actinomycetota</taxon>
        <taxon>Actinomycetes</taxon>
        <taxon>Kitasatosporales</taxon>
        <taxon>Streptomycetaceae</taxon>
        <taxon>Streptacidiphilus</taxon>
    </lineage>
</organism>
<dbReference type="Proteomes" id="UP000248889">
    <property type="component" value="Unassembled WGS sequence"/>
</dbReference>
<evidence type="ECO:0000256" key="1">
    <source>
        <dbReference type="SAM" id="MobiDB-lite"/>
    </source>
</evidence>
<keyword evidence="3" id="KW-1185">Reference proteome</keyword>
<dbReference type="InterPro" id="IPR027417">
    <property type="entry name" value="P-loop_NTPase"/>
</dbReference>
<dbReference type="SUPFAM" id="SSF52540">
    <property type="entry name" value="P-loop containing nucleoside triphosphate hydrolases"/>
    <property type="match status" value="1"/>
</dbReference>
<sequence>MGRFLQGRQPEELPRHRYRRRRGRFRRPDLGSLRLRLGQALHDHRHDPRTAGRNHHPASAERLQPARPAPVHHGTPGRLDGDPSHPYRPLSRPARLHPHLAQPRHCRSEEPLIHDLDAQLKDPNPEGAAIALYRTRAYRFTDDPRHYVLAEVLEERYAQGITPNAATLAYLSATLDQIRATGQLPPFSADIAAAEGIDLRQELEARAPYAPRPLATHTPRTLVFIVGAPRSGTSHLYNVLASTGHYAYFTTASCWAWPVRNLAHPARQSFESISDTVLAVDNKNTRLIPGLVMPYEAEDLYARTIPTYRHLGGHAYEITRAGLTDPLTLTASIQAHCAHFDRPAFITKSPFNSLRIPQLDAITGHRALFVTITRDQAGTADSMRRNHFRFHQGGIPLTEEEAWEVFTAATDAAPAERTIHVTHRDLLADSRGEVDRIQRLIQSLGIREPYPAATR</sequence>
<feature type="compositionally biased region" description="Basic residues" evidence="1">
    <location>
        <begin position="94"/>
        <end position="105"/>
    </location>
</feature>
<dbReference type="AlphaFoldDB" id="A0A2X0J7J5"/>
<feature type="compositionally biased region" description="Basic and acidic residues" evidence="1">
    <location>
        <begin position="41"/>
        <end position="50"/>
    </location>
</feature>
<accession>A0A2X0J7J5</accession>
<evidence type="ECO:0000313" key="2">
    <source>
        <dbReference type="EMBL" id="RAG86226.1"/>
    </source>
</evidence>
<comment type="caution">
    <text evidence="2">The sequence shown here is derived from an EMBL/GenBank/DDBJ whole genome shotgun (WGS) entry which is preliminary data.</text>
</comment>
<proteinExistence type="predicted"/>
<reference evidence="2 3" key="1">
    <citation type="submission" date="2018-06" db="EMBL/GenBank/DDBJ databases">
        <title>Streptacidiphilus pinicola sp. nov., isolated from pine grove soil.</title>
        <authorList>
            <person name="Roh S.G."/>
            <person name="Park S."/>
            <person name="Kim M.-K."/>
            <person name="Yun B.-R."/>
            <person name="Park J."/>
            <person name="Kim M.J."/>
            <person name="Kim Y.S."/>
            <person name="Kim S.B."/>
        </authorList>
    </citation>
    <scope>NUCLEOTIDE SEQUENCE [LARGE SCALE GENOMIC DNA]</scope>
    <source>
        <strain evidence="2 3">MMS16-CNU450</strain>
    </source>
</reference>